<gene>
    <name evidence="1" type="ORF">PCA10_34030</name>
</gene>
<dbReference type="HOGENOM" id="CLU_174796_0_0_6"/>
<reference evidence="1 2" key="1">
    <citation type="journal article" date="2013" name="Genome Announc.">
        <title>Complete Genome Sequence of the Carbazole Degrader Pseudomonas resinovorans Strain CA10 (NBRC 106553).</title>
        <authorList>
            <person name="Shintani M."/>
            <person name="Hosoyama A."/>
            <person name="Ohji S."/>
            <person name="Tsuchikane K."/>
            <person name="Takarada H."/>
            <person name="Yamazoe A."/>
            <person name="Fujita N."/>
            <person name="Nojiri H."/>
        </authorList>
    </citation>
    <scope>NUCLEOTIDE SEQUENCE [LARGE SCALE GENOMIC DNA]</scope>
    <source>
        <strain evidence="1 2">NBRC 106553</strain>
    </source>
</reference>
<name>S6AKJ7_METRE</name>
<sequence length="108" mass="11812">MHHPPFIPAHHPATLRPLPYPAQPHGDVLFLNPHASAANLFDTAQQRMAALGDLLHCLENSSSHSLLPEETARVAAALGLLLAEARVLFEAAYERAREEAQANDCHRP</sequence>
<dbReference type="EMBL" id="AP013068">
    <property type="protein sequence ID" value="BAN49135.1"/>
    <property type="molecule type" value="Genomic_DNA"/>
</dbReference>
<dbReference type="PATRIC" id="fig|1245471.3.peg.3442"/>
<dbReference type="Proteomes" id="UP000015503">
    <property type="component" value="Chromosome"/>
</dbReference>
<evidence type="ECO:0000313" key="1">
    <source>
        <dbReference type="EMBL" id="BAN49135.1"/>
    </source>
</evidence>
<evidence type="ECO:0000313" key="2">
    <source>
        <dbReference type="Proteomes" id="UP000015503"/>
    </source>
</evidence>
<organism evidence="1 2">
    <name type="scientific">Metapseudomonas resinovorans NBRC 106553</name>
    <dbReference type="NCBI Taxonomy" id="1245471"/>
    <lineage>
        <taxon>Bacteria</taxon>
        <taxon>Pseudomonadati</taxon>
        <taxon>Pseudomonadota</taxon>
        <taxon>Gammaproteobacteria</taxon>
        <taxon>Pseudomonadales</taxon>
        <taxon>Pseudomonadaceae</taxon>
        <taxon>Metapseudomonas</taxon>
    </lineage>
</organism>
<accession>S6AKJ7</accession>
<keyword evidence="2" id="KW-1185">Reference proteome</keyword>
<proteinExistence type="predicted"/>
<protein>
    <recommendedName>
        <fullName evidence="3">DUF3077 domain-containing protein</fullName>
    </recommendedName>
</protein>
<dbReference type="AlphaFoldDB" id="S6AKJ7"/>
<dbReference type="RefSeq" id="WP_016493280.1">
    <property type="nucleotide sequence ID" value="NC_021499.1"/>
</dbReference>
<evidence type="ECO:0008006" key="3">
    <source>
        <dbReference type="Google" id="ProtNLM"/>
    </source>
</evidence>
<dbReference type="KEGG" id="pre:PCA10_34030"/>